<gene>
    <name evidence="3" type="ORF">C8J30_1159</name>
</gene>
<accession>A0A318U040</accession>
<dbReference type="InterPro" id="IPR001173">
    <property type="entry name" value="Glyco_trans_2-like"/>
</dbReference>
<dbReference type="AlphaFoldDB" id="A0A318U040"/>
<proteinExistence type="predicted"/>
<feature type="region of interest" description="Disordered" evidence="1">
    <location>
        <begin position="109"/>
        <end position="188"/>
    </location>
</feature>
<organism evidence="3 4">
    <name type="scientific">Rhodobacter viridis</name>
    <dbReference type="NCBI Taxonomy" id="1054202"/>
    <lineage>
        <taxon>Bacteria</taxon>
        <taxon>Pseudomonadati</taxon>
        <taxon>Pseudomonadota</taxon>
        <taxon>Alphaproteobacteria</taxon>
        <taxon>Rhodobacterales</taxon>
        <taxon>Rhodobacter group</taxon>
        <taxon>Rhodobacter</taxon>
    </lineage>
</organism>
<evidence type="ECO:0000313" key="3">
    <source>
        <dbReference type="EMBL" id="PYF07765.1"/>
    </source>
</evidence>
<feature type="compositionally biased region" description="Basic and acidic residues" evidence="1">
    <location>
        <begin position="147"/>
        <end position="156"/>
    </location>
</feature>
<dbReference type="Gene3D" id="3.90.550.10">
    <property type="entry name" value="Spore Coat Polysaccharide Biosynthesis Protein SpsA, Chain A"/>
    <property type="match status" value="1"/>
</dbReference>
<keyword evidence="3" id="KW-0808">Transferase</keyword>
<dbReference type="EMBL" id="QJTK01000015">
    <property type="protein sequence ID" value="PYF07765.1"/>
    <property type="molecule type" value="Genomic_DNA"/>
</dbReference>
<dbReference type="Proteomes" id="UP000247727">
    <property type="component" value="Unassembled WGS sequence"/>
</dbReference>
<dbReference type="SUPFAM" id="SSF53448">
    <property type="entry name" value="Nucleotide-diphospho-sugar transferases"/>
    <property type="match status" value="1"/>
</dbReference>
<comment type="caution">
    <text evidence="3">The sequence shown here is derived from an EMBL/GenBank/DDBJ whole genome shotgun (WGS) entry which is preliminary data.</text>
</comment>
<protein>
    <submittedName>
        <fullName evidence="3">Glycosyl transferase family 2</fullName>
    </submittedName>
</protein>
<reference evidence="3 4" key="1">
    <citation type="submission" date="2018-06" db="EMBL/GenBank/DDBJ databases">
        <title>Genomic Encyclopedia of Type Strains, Phase III (KMG-III): the genomes of soil and plant-associated and newly described type strains.</title>
        <authorList>
            <person name="Whitman W."/>
        </authorList>
    </citation>
    <scope>NUCLEOTIDE SEQUENCE [LARGE SCALE GENOMIC DNA]</scope>
    <source>
        <strain evidence="3 4">JA737</strain>
    </source>
</reference>
<sequence>MNIAIERKLVTPASGGGEGLLPGVAVVSVVVPLRDEEPNPAELVAGICAAMQRVCAHEIVLVDDASTDGTRRHALALAEILVAQMHSNNRFCQIFALFISARRHVASDSRAASHASRCDTVSGRFGSKRRDDQPAAEGCAPVTIGDLQKDRPDKGKPRQQRWVRGGTDATPSRSACARPSTATSQPVTGLATAISLSVLEQHETP</sequence>
<dbReference type="Pfam" id="PF00535">
    <property type="entry name" value="Glycos_transf_2"/>
    <property type="match status" value="1"/>
</dbReference>
<dbReference type="InterPro" id="IPR029044">
    <property type="entry name" value="Nucleotide-diphossugar_trans"/>
</dbReference>
<feature type="domain" description="Glycosyltransferase 2-like" evidence="2">
    <location>
        <begin position="28"/>
        <end position="80"/>
    </location>
</feature>
<evidence type="ECO:0000313" key="4">
    <source>
        <dbReference type="Proteomes" id="UP000247727"/>
    </source>
</evidence>
<evidence type="ECO:0000259" key="2">
    <source>
        <dbReference type="Pfam" id="PF00535"/>
    </source>
</evidence>
<keyword evidence="4" id="KW-1185">Reference proteome</keyword>
<dbReference type="RefSeq" id="WP_110806689.1">
    <property type="nucleotide sequence ID" value="NZ_QJTK01000015.1"/>
</dbReference>
<dbReference type="OrthoDB" id="9807795at2"/>
<evidence type="ECO:0000256" key="1">
    <source>
        <dbReference type="SAM" id="MobiDB-lite"/>
    </source>
</evidence>
<dbReference type="GO" id="GO:0016740">
    <property type="term" value="F:transferase activity"/>
    <property type="evidence" value="ECO:0007669"/>
    <property type="project" value="UniProtKB-KW"/>
</dbReference>
<name>A0A318U040_9RHOB</name>